<keyword evidence="3" id="KW-0132">Cell division</keyword>
<dbReference type="SUPFAM" id="SSF46785">
    <property type="entry name" value="Winged helix' DNA-binding domain"/>
    <property type="match status" value="1"/>
</dbReference>
<feature type="domain" description="Cdc6 C-terminal" evidence="10">
    <location>
        <begin position="434"/>
        <end position="521"/>
    </location>
</feature>
<dbReference type="GO" id="GO:0000082">
    <property type="term" value="P:G1/S transition of mitotic cell cycle"/>
    <property type="evidence" value="ECO:0007669"/>
    <property type="project" value="EnsemblFungi"/>
</dbReference>
<dbReference type="InterPro" id="IPR036388">
    <property type="entry name" value="WH-like_DNA-bd_sf"/>
</dbReference>
<dbReference type="GO" id="GO:0003682">
    <property type="term" value="F:chromatin binding"/>
    <property type="evidence" value="ECO:0007669"/>
    <property type="project" value="EnsemblFungi"/>
</dbReference>
<comment type="subcellular location">
    <subcellularLocation>
        <location evidence="1">Nucleus</location>
    </subcellularLocation>
</comment>
<dbReference type="InterPro" id="IPR003959">
    <property type="entry name" value="ATPase_AAA_core"/>
</dbReference>
<gene>
    <name evidence="11" type="primary">KNAG0C02200</name>
    <name evidence="11" type="ordered locus">KNAG_0C02200</name>
</gene>
<dbReference type="OrthoDB" id="1926878at2759"/>
<evidence type="ECO:0000256" key="4">
    <source>
        <dbReference type="ARBA" id="ARBA00022705"/>
    </source>
</evidence>
<dbReference type="InterPro" id="IPR003593">
    <property type="entry name" value="AAA+_ATPase"/>
</dbReference>
<dbReference type="GO" id="GO:0005525">
    <property type="term" value="F:GTP binding"/>
    <property type="evidence" value="ECO:0007669"/>
    <property type="project" value="EnsemblFungi"/>
</dbReference>
<dbReference type="GO" id="GO:0140530">
    <property type="term" value="P:MCM complex loading"/>
    <property type="evidence" value="ECO:0007669"/>
    <property type="project" value="EnsemblFungi"/>
</dbReference>
<feature type="region of interest" description="Disordered" evidence="8">
    <location>
        <begin position="1"/>
        <end position="25"/>
    </location>
</feature>
<dbReference type="PANTHER" id="PTHR10763">
    <property type="entry name" value="CELL DIVISION CONTROL PROTEIN 6-RELATED"/>
    <property type="match status" value="1"/>
</dbReference>
<dbReference type="GO" id="GO:0003688">
    <property type="term" value="F:DNA replication origin binding"/>
    <property type="evidence" value="ECO:0007669"/>
    <property type="project" value="EnsemblFungi"/>
</dbReference>
<dbReference type="SMART" id="SM01074">
    <property type="entry name" value="Cdc6_C"/>
    <property type="match status" value="1"/>
</dbReference>
<dbReference type="InterPro" id="IPR027417">
    <property type="entry name" value="P-loop_NTPase"/>
</dbReference>
<dbReference type="Gene3D" id="1.10.8.60">
    <property type="match status" value="1"/>
</dbReference>
<dbReference type="GO" id="GO:0005656">
    <property type="term" value="C:nuclear pre-replicative complex"/>
    <property type="evidence" value="ECO:0007669"/>
    <property type="project" value="EnsemblFungi"/>
</dbReference>
<evidence type="ECO:0000313" key="11">
    <source>
        <dbReference type="EMBL" id="CCK69331.1"/>
    </source>
</evidence>
<keyword evidence="12" id="KW-1185">Reference proteome</keyword>
<dbReference type="SUPFAM" id="SSF52540">
    <property type="entry name" value="P-loop containing nucleoside triphosphate hydrolases"/>
    <property type="match status" value="1"/>
</dbReference>
<dbReference type="GO" id="GO:0006267">
    <property type="term" value="P:pre-replicative complex assembly involved in nuclear cell cycle DNA replication"/>
    <property type="evidence" value="ECO:0007669"/>
    <property type="project" value="EnsemblFungi"/>
</dbReference>
<dbReference type="GO" id="GO:0003924">
    <property type="term" value="F:GTPase activity"/>
    <property type="evidence" value="ECO:0007669"/>
    <property type="project" value="EnsemblFungi"/>
</dbReference>
<evidence type="ECO:0000256" key="6">
    <source>
        <dbReference type="ARBA" id="ARBA00023306"/>
    </source>
</evidence>
<dbReference type="Gene3D" id="1.10.10.10">
    <property type="entry name" value="Winged helix-like DNA-binding domain superfamily/Winged helix DNA-binding domain"/>
    <property type="match status" value="1"/>
</dbReference>
<evidence type="ECO:0000256" key="1">
    <source>
        <dbReference type="ARBA" id="ARBA00004123"/>
    </source>
</evidence>
<dbReference type="KEGG" id="kng:KNAG_0C02200"/>
<dbReference type="GeneID" id="34525011"/>
<dbReference type="Gene3D" id="3.40.50.300">
    <property type="entry name" value="P-loop containing nucleotide triphosphate hydrolases"/>
    <property type="match status" value="1"/>
</dbReference>
<dbReference type="PANTHER" id="PTHR10763:SF26">
    <property type="entry name" value="CELL DIVISION CONTROL PROTEIN 6 HOMOLOG"/>
    <property type="match status" value="1"/>
</dbReference>
<keyword evidence="5" id="KW-0539">Nucleus</keyword>
<dbReference type="HOGENOM" id="CLU_012774_2_1_1"/>
<dbReference type="InterPro" id="IPR054425">
    <property type="entry name" value="Cdc6_ORC1-like_ATPase_lid"/>
</dbReference>
<dbReference type="GO" id="GO:0004861">
    <property type="term" value="F:cyclin-dependent protein serine/threonine kinase inhibitor activity"/>
    <property type="evidence" value="ECO:0007669"/>
    <property type="project" value="EnsemblFungi"/>
</dbReference>
<keyword evidence="6" id="KW-0131">Cell cycle</keyword>
<dbReference type="AlphaFoldDB" id="J7S5R3"/>
<evidence type="ECO:0000256" key="3">
    <source>
        <dbReference type="ARBA" id="ARBA00022618"/>
    </source>
</evidence>
<feature type="domain" description="AAA+ ATPase" evidence="9">
    <location>
        <begin position="128"/>
        <end position="314"/>
    </location>
</feature>
<dbReference type="InterPro" id="IPR016314">
    <property type="entry name" value="Cdc6/18"/>
</dbReference>
<evidence type="ECO:0000256" key="5">
    <source>
        <dbReference type="ARBA" id="ARBA00023242"/>
    </source>
</evidence>
<keyword evidence="4" id="KW-0235">DNA replication</keyword>
<evidence type="ECO:0000256" key="8">
    <source>
        <dbReference type="SAM" id="MobiDB-lite"/>
    </source>
</evidence>
<dbReference type="InterPro" id="IPR036390">
    <property type="entry name" value="WH_DNA-bd_sf"/>
</dbReference>
<dbReference type="Pfam" id="PF22606">
    <property type="entry name" value="Cdc6-ORC-like_ATPase_lid"/>
    <property type="match status" value="1"/>
</dbReference>
<proteinExistence type="inferred from homology"/>
<dbReference type="PIRSF" id="PIRSF001767">
    <property type="entry name" value="Cdc6"/>
    <property type="match status" value="1"/>
</dbReference>
<dbReference type="SMART" id="SM00382">
    <property type="entry name" value="AAA"/>
    <property type="match status" value="1"/>
</dbReference>
<dbReference type="OMA" id="WPTDEVY"/>
<dbReference type="GO" id="GO:0005524">
    <property type="term" value="F:ATP binding"/>
    <property type="evidence" value="ECO:0007669"/>
    <property type="project" value="EnsemblFungi"/>
</dbReference>
<accession>J7S5R3</accession>
<organism evidence="11 12">
    <name type="scientific">Huiozyma naganishii (strain ATCC MYA-139 / BCRC 22969 / CBS 8797 / KCTC 17520 / NBRC 10181 / NCYC 3082 / Yp74L-3)</name>
    <name type="common">Yeast</name>
    <name type="synonym">Kazachstania naganishii</name>
    <dbReference type="NCBI Taxonomy" id="1071383"/>
    <lineage>
        <taxon>Eukaryota</taxon>
        <taxon>Fungi</taxon>
        <taxon>Dikarya</taxon>
        <taxon>Ascomycota</taxon>
        <taxon>Saccharomycotina</taxon>
        <taxon>Saccharomycetes</taxon>
        <taxon>Saccharomycetales</taxon>
        <taxon>Saccharomycetaceae</taxon>
        <taxon>Huiozyma</taxon>
    </lineage>
</organism>
<evidence type="ECO:0000313" key="12">
    <source>
        <dbReference type="Proteomes" id="UP000006310"/>
    </source>
</evidence>
<dbReference type="GO" id="GO:0030174">
    <property type="term" value="P:regulation of DNA-templated DNA replication initiation"/>
    <property type="evidence" value="ECO:0007669"/>
    <property type="project" value="EnsemblFungi"/>
</dbReference>
<dbReference type="InterPro" id="IPR050311">
    <property type="entry name" value="ORC1/CDC6"/>
</dbReference>
<dbReference type="eggNOG" id="KOG2227">
    <property type="taxonomic scope" value="Eukaryota"/>
</dbReference>
<dbReference type="GO" id="GO:0016887">
    <property type="term" value="F:ATP hydrolysis activity"/>
    <property type="evidence" value="ECO:0007669"/>
    <property type="project" value="EnsemblFungi"/>
</dbReference>
<comment type="similarity">
    <text evidence="2 7">Belongs to the CDC6/cdc18 family.</text>
</comment>
<dbReference type="Proteomes" id="UP000006310">
    <property type="component" value="Chromosome 3"/>
</dbReference>
<dbReference type="GO" id="GO:0031261">
    <property type="term" value="C:DNA replication preinitiation complex"/>
    <property type="evidence" value="ECO:0007669"/>
    <property type="project" value="EnsemblFungi"/>
</dbReference>
<evidence type="ECO:0000259" key="9">
    <source>
        <dbReference type="SMART" id="SM00382"/>
    </source>
</evidence>
<dbReference type="EMBL" id="HE978316">
    <property type="protein sequence ID" value="CCK69331.1"/>
    <property type="molecule type" value="Genomic_DNA"/>
</dbReference>
<evidence type="ECO:0000256" key="2">
    <source>
        <dbReference type="ARBA" id="ARBA00006184"/>
    </source>
</evidence>
<name>J7S5R3_HUIN7</name>
<dbReference type="InterPro" id="IPR015163">
    <property type="entry name" value="Cdc6_C"/>
</dbReference>
<reference evidence="11 12" key="1">
    <citation type="journal article" date="2011" name="Proc. Natl. Acad. Sci. U.S.A.">
        <title>Evolutionary erosion of yeast sex chromosomes by mating-type switching accidents.</title>
        <authorList>
            <person name="Gordon J.L."/>
            <person name="Armisen D."/>
            <person name="Proux-Wera E."/>
            <person name="Oheigeartaigh S.S."/>
            <person name="Byrne K.P."/>
            <person name="Wolfe K.H."/>
        </authorList>
    </citation>
    <scope>NUCLEOTIDE SEQUENCE [LARGE SCALE GENOMIC DNA]</scope>
    <source>
        <strain evidence="12">ATCC MYA-139 / BCRC 22969 / CBS 8797 / CCRC 22969 / KCTC 17520 / NBRC 10181 / NCYC 3082</strain>
    </source>
</reference>
<dbReference type="STRING" id="1071383.J7S5R3"/>
<dbReference type="GO" id="GO:0033314">
    <property type="term" value="P:mitotic DNA replication checkpoint signaling"/>
    <property type="evidence" value="ECO:0007669"/>
    <property type="project" value="TreeGrafter"/>
</dbReference>
<dbReference type="Pfam" id="PF09079">
    <property type="entry name" value="WHD_Cdc6"/>
    <property type="match status" value="1"/>
</dbReference>
<reference evidence="12" key="2">
    <citation type="submission" date="2012-08" db="EMBL/GenBank/DDBJ databases">
        <title>Genome sequence of Kazachstania naganishii.</title>
        <authorList>
            <person name="Gordon J.L."/>
            <person name="Armisen D."/>
            <person name="Proux-Wera E."/>
            <person name="OhEigeartaigh S.S."/>
            <person name="Byrne K.P."/>
            <person name="Wolfe K.H."/>
        </authorList>
    </citation>
    <scope>NUCLEOTIDE SEQUENCE [LARGE SCALE GENOMIC DNA]</scope>
    <source>
        <strain evidence="12">ATCC MYA-139 / BCRC 22969 / CBS 8797 / CCRC 22969 / KCTC 17520 / NBRC 10181 / NCYC 3082</strain>
    </source>
</reference>
<dbReference type="GO" id="GO:0051301">
    <property type="term" value="P:cell division"/>
    <property type="evidence" value="ECO:0007669"/>
    <property type="project" value="UniProtKB-UniRule"/>
</dbReference>
<dbReference type="RefSeq" id="XP_022463577.1">
    <property type="nucleotide sequence ID" value="XM_022606931.1"/>
</dbReference>
<protein>
    <recommendedName>
        <fullName evidence="7">Cell division control protein</fullName>
    </recommendedName>
</protein>
<evidence type="ECO:0000259" key="10">
    <source>
        <dbReference type="SMART" id="SM01074"/>
    </source>
</evidence>
<evidence type="ECO:0000256" key="7">
    <source>
        <dbReference type="PIRNR" id="PIRNR001767"/>
    </source>
</evidence>
<dbReference type="Pfam" id="PF00004">
    <property type="entry name" value="AAA"/>
    <property type="match status" value="1"/>
</dbReference>
<sequence>MSSPPSTPHKQIKRDSASANGLLTPPISALKKRRLFAEDTSSLSLESPTKKRVQVPQLPITPRKELNSVAPSPQKLVFGKDSVYSKTKALLQRSAGIFAEEESGCLPTRRAQYDDIVKFIDSNVSAHTSSSLYITGPPGTGKTAQVDSVIKNCFLPVVLPSFKNKCKEFKVNRLNPSLKNQSYFQLSNGRVENVAITTINCIALSHPSVIFHKIFDSFCSNANTNLDHNTSVKTVADLQEFMETHSPQTTFIVVLDELDKLLGGGTADTQVTKIIFELFLLARLPTVNFLMIGIANSLDLKERFLTRLNLRQDLLPKTILFDPYSAEEMFQIVMHRLSLLDEAKSVFNPIAIKFAAKKCSGNTGDVRKVFDVLRSSIEIVELESVKKMKMEQTEQFQPIRVGMPHVAKVFAQITSSASTKSIINKLNLQQKIILCTLVHRENTDVFQSYCSIDDAYDYYCKFVAKRDALKPLKRNEFYEISNALETCGVVTVSQGKVPGKTKQVVKMIKTNIDEKEFEEEVGKMEILKRFL</sequence>